<dbReference type="Pfam" id="PF00106">
    <property type="entry name" value="adh_short"/>
    <property type="match status" value="1"/>
</dbReference>
<reference evidence="3 4" key="1">
    <citation type="submission" date="2017-04" db="EMBL/GenBank/DDBJ databases">
        <title>Kefir bacterial isolates.</title>
        <authorList>
            <person name="Kim Y."/>
            <person name="Blasche S."/>
            <person name="Patil K.R."/>
        </authorList>
    </citation>
    <scope>NUCLEOTIDE SEQUENCE [LARGE SCALE GENOMIC DNA]</scope>
    <source>
        <strain evidence="3 4">KR-2</strain>
    </source>
</reference>
<comment type="caution">
    <text evidence="3">The sequence shown here is derived from an EMBL/GenBank/DDBJ whole genome shotgun (WGS) entry which is preliminary data.</text>
</comment>
<dbReference type="GO" id="GO:0016491">
    <property type="term" value="F:oxidoreductase activity"/>
    <property type="evidence" value="ECO:0007669"/>
    <property type="project" value="UniProtKB-KW"/>
</dbReference>
<dbReference type="PROSITE" id="PS00061">
    <property type="entry name" value="ADH_SHORT"/>
    <property type="match status" value="1"/>
</dbReference>
<evidence type="ECO:0000256" key="2">
    <source>
        <dbReference type="ARBA" id="ARBA00023002"/>
    </source>
</evidence>
<proteinExistence type="inferred from homology"/>
<dbReference type="PRINTS" id="PR00081">
    <property type="entry name" value="GDHRDH"/>
</dbReference>
<dbReference type="Gene3D" id="3.40.50.720">
    <property type="entry name" value="NAD(P)-binding Rossmann-like Domain"/>
    <property type="match status" value="1"/>
</dbReference>
<evidence type="ECO:0000313" key="3">
    <source>
        <dbReference type="EMBL" id="PAL29334.1"/>
    </source>
</evidence>
<dbReference type="SUPFAM" id="SSF51735">
    <property type="entry name" value="NAD(P)-binding Rossmann-fold domains"/>
    <property type="match status" value="1"/>
</dbReference>
<evidence type="ECO:0000256" key="1">
    <source>
        <dbReference type="ARBA" id="ARBA00006484"/>
    </source>
</evidence>
<evidence type="ECO:0000313" key="4">
    <source>
        <dbReference type="Proteomes" id="UP000216033"/>
    </source>
</evidence>
<keyword evidence="4" id="KW-1185">Reference proteome</keyword>
<dbReference type="InterPro" id="IPR036291">
    <property type="entry name" value="NAD(P)-bd_dom_sf"/>
</dbReference>
<keyword evidence="2" id="KW-0560">Oxidoreductase</keyword>
<protein>
    <submittedName>
        <fullName evidence="3">SDR family oxidoreductase</fullName>
    </submittedName>
</protein>
<dbReference type="EMBL" id="NDFP01000001">
    <property type="protein sequence ID" value="PAL29334.1"/>
    <property type="molecule type" value="Genomic_DNA"/>
</dbReference>
<dbReference type="STRING" id="1231343.Absy_027_113"/>
<dbReference type="OrthoDB" id="9793825at2"/>
<name>A0A270BWT4_9PROT</name>
<dbReference type="InterPro" id="IPR020904">
    <property type="entry name" value="Sc_DH/Rdtase_CS"/>
</dbReference>
<dbReference type="AlphaFoldDB" id="A0A270BWT4"/>
<dbReference type="GeneID" id="98303328"/>
<dbReference type="PANTHER" id="PTHR42901">
    <property type="entry name" value="ALCOHOL DEHYDROGENASE"/>
    <property type="match status" value="1"/>
</dbReference>
<comment type="similarity">
    <text evidence="1">Belongs to the short-chain dehydrogenases/reductases (SDR) family.</text>
</comment>
<dbReference type="InterPro" id="IPR002347">
    <property type="entry name" value="SDR_fam"/>
</dbReference>
<dbReference type="Proteomes" id="UP000216033">
    <property type="component" value="Unassembled WGS sequence"/>
</dbReference>
<dbReference type="RefSeq" id="WP_048854681.1">
    <property type="nucleotide sequence ID" value="NZ_BAMZ01000027.1"/>
</dbReference>
<dbReference type="PANTHER" id="PTHR42901:SF1">
    <property type="entry name" value="ALCOHOL DEHYDROGENASE"/>
    <property type="match status" value="1"/>
</dbReference>
<accession>A0A270BWT4</accession>
<organism evidence="3 4">
    <name type="scientific">Acetobacter syzygii</name>
    <dbReference type="NCBI Taxonomy" id="146476"/>
    <lineage>
        <taxon>Bacteria</taxon>
        <taxon>Pseudomonadati</taxon>
        <taxon>Pseudomonadota</taxon>
        <taxon>Alphaproteobacteria</taxon>
        <taxon>Acetobacterales</taxon>
        <taxon>Acetobacteraceae</taxon>
        <taxon>Acetobacter</taxon>
    </lineage>
</organism>
<gene>
    <name evidence="3" type="ORF">B9K05_01445</name>
</gene>
<sequence>MNSLNINYVQHAELPVAVVTGGTSGIGLAIVHELAADHLVYAIGRNDKKIKDLENKTNIIPIKLDLLDKKGRENFFRNINKINVLVHSAANLEKISIENSDYDLWQKVFNINVFVPAEVTRLSLHKLREHLGRVIFINSGAGQRGIAGHTVYVASKFALRGIADSLRLEEAAAGIRVATIYPGPTKNINKKEYKDKKLKWRESEARDHAKAVRIIVDIGDNTQISEISVRPRIDYDVE</sequence>